<keyword evidence="12" id="KW-1185">Reference proteome</keyword>
<protein>
    <submittedName>
        <fullName evidence="11">Response regulator transcription factor</fullName>
    </submittedName>
</protein>
<accession>A0A927GSP1</accession>
<dbReference type="FunFam" id="3.40.50.2300:FF:000001">
    <property type="entry name" value="DNA-binding response regulator PhoB"/>
    <property type="match status" value="1"/>
</dbReference>
<dbReference type="PROSITE" id="PS50110">
    <property type="entry name" value="RESPONSE_REGULATORY"/>
    <property type="match status" value="1"/>
</dbReference>
<dbReference type="SUPFAM" id="SSF52172">
    <property type="entry name" value="CheY-like"/>
    <property type="match status" value="1"/>
</dbReference>
<dbReference type="Gene3D" id="3.40.50.2300">
    <property type="match status" value="1"/>
</dbReference>
<evidence type="ECO:0000259" key="9">
    <source>
        <dbReference type="PROSITE" id="PS50110"/>
    </source>
</evidence>
<evidence type="ECO:0000259" key="10">
    <source>
        <dbReference type="PROSITE" id="PS51755"/>
    </source>
</evidence>
<reference evidence="11" key="1">
    <citation type="submission" date="2020-09" db="EMBL/GenBank/DDBJ databases">
        <title>A novel bacterium of genus Paenibacillus, isolated from South China Sea.</title>
        <authorList>
            <person name="Huang H."/>
            <person name="Mo K."/>
            <person name="Hu Y."/>
        </authorList>
    </citation>
    <scope>NUCLEOTIDE SEQUENCE</scope>
    <source>
        <strain evidence="11">IB182496</strain>
    </source>
</reference>
<feature type="domain" description="OmpR/PhoB-type" evidence="10">
    <location>
        <begin position="135"/>
        <end position="234"/>
    </location>
</feature>
<dbReference type="Proteomes" id="UP000621560">
    <property type="component" value="Unassembled WGS sequence"/>
</dbReference>
<dbReference type="Gene3D" id="6.10.250.690">
    <property type="match status" value="1"/>
</dbReference>
<evidence type="ECO:0000256" key="5">
    <source>
        <dbReference type="ARBA" id="ARBA00023125"/>
    </source>
</evidence>
<evidence type="ECO:0000256" key="4">
    <source>
        <dbReference type="ARBA" id="ARBA00023015"/>
    </source>
</evidence>
<evidence type="ECO:0000313" key="11">
    <source>
        <dbReference type="EMBL" id="MBD2846959.1"/>
    </source>
</evidence>
<dbReference type="CDD" id="cd00383">
    <property type="entry name" value="trans_reg_C"/>
    <property type="match status" value="1"/>
</dbReference>
<dbReference type="SMART" id="SM00448">
    <property type="entry name" value="REC"/>
    <property type="match status" value="1"/>
</dbReference>
<dbReference type="Pfam" id="PF00486">
    <property type="entry name" value="Trans_reg_C"/>
    <property type="match status" value="1"/>
</dbReference>
<dbReference type="GO" id="GO:0000156">
    <property type="term" value="F:phosphorelay response regulator activity"/>
    <property type="evidence" value="ECO:0007669"/>
    <property type="project" value="TreeGrafter"/>
</dbReference>
<dbReference type="InterPro" id="IPR036388">
    <property type="entry name" value="WH-like_DNA-bd_sf"/>
</dbReference>
<dbReference type="AlphaFoldDB" id="A0A927GSP1"/>
<dbReference type="PROSITE" id="PS51755">
    <property type="entry name" value="OMPR_PHOB"/>
    <property type="match status" value="1"/>
</dbReference>
<gene>
    <name evidence="11" type="ORF">IDH44_17310</name>
</gene>
<dbReference type="EMBL" id="JACXIZ010000029">
    <property type="protein sequence ID" value="MBD2846959.1"/>
    <property type="molecule type" value="Genomic_DNA"/>
</dbReference>
<evidence type="ECO:0000256" key="2">
    <source>
        <dbReference type="ARBA" id="ARBA00022553"/>
    </source>
</evidence>
<comment type="subcellular location">
    <subcellularLocation>
        <location evidence="1">Cytoplasm</location>
    </subcellularLocation>
</comment>
<dbReference type="FunFam" id="1.10.10.10:FF:000018">
    <property type="entry name" value="DNA-binding response regulator ResD"/>
    <property type="match status" value="1"/>
</dbReference>
<evidence type="ECO:0000256" key="6">
    <source>
        <dbReference type="ARBA" id="ARBA00023163"/>
    </source>
</evidence>
<comment type="caution">
    <text evidence="11">The sequence shown here is derived from an EMBL/GenBank/DDBJ whole genome shotgun (WGS) entry which is preliminary data.</text>
</comment>
<dbReference type="InterPro" id="IPR001867">
    <property type="entry name" value="OmpR/PhoB-type_DNA-bd"/>
</dbReference>
<dbReference type="InterPro" id="IPR001789">
    <property type="entry name" value="Sig_transdc_resp-reg_receiver"/>
</dbReference>
<keyword evidence="5 8" id="KW-0238">DNA-binding</keyword>
<dbReference type="RefSeq" id="WP_190919830.1">
    <property type="nucleotide sequence ID" value="NZ_JACXIZ010000029.1"/>
</dbReference>
<feature type="DNA-binding region" description="OmpR/PhoB-type" evidence="8">
    <location>
        <begin position="135"/>
        <end position="234"/>
    </location>
</feature>
<name>A0A927GSP1_9BACL</name>
<dbReference type="PANTHER" id="PTHR48111">
    <property type="entry name" value="REGULATOR OF RPOS"/>
    <property type="match status" value="1"/>
</dbReference>
<evidence type="ECO:0000256" key="7">
    <source>
        <dbReference type="PROSITE-ProRule" id="PRU00169"/>
    </source>
</evidence>
<dbReference type="Gene3D" id="1.10.10.10">
    <property type="entry name" value="Winged helix-like DNA-binding domain superfamily/Winged helix DNA-binding domain"/>
    <property type="match status" value="1"/>
</dbReference>
<dbReference type="SMART" id="SM00862">
    <property type="entry name" value="Trans_reg_C"/>
    <property type="match status" value="1"/>
</dbReference>
<evidence type="ECO:0000256" key="1">
    <source>
        <dbReference type="ARBA" id="ARBA00004496"/>
    </source>
</evidence>
<evidence type="ECO:0000256" key="3">
    <source>
        <dbReference type="ARBA" id="ARBA00023012"/>
    </source>
</evidence>
<keyword evidence="3" id="KW-0902">Two-component regulatory system</keyword>
<dbReference type="GO" id="GO:0006355">
    <property type="term" value="P:regulation of DNA-templated transcription"/>
    <property type="evidence" value="ECO:0007669"/>
    <property type="project" value="InterPro"/>
</dbReference>
<sequence length="239" mass="26221">MNDQTILVVDDELEIAELIGLYLRREGYDVYHAASGDEALRLARELEPQLIVLDIQLGEISGIEVCEQLRRESGVPILFVSCRSDDTDIIHGLSVGGDDYITKPFSPRQLVARVQAHLRRVQLLAGDAAGGGPAGRMLRSGELEIDPEGHTVTVGGRPVSLSAKEFDLLVHLARHPGKAFPLDRLYRLIWGTDSIGDTRTLMVHISNLRKKIEADPANPAHIVTVRGVGYKFISQEGTS</sequence>
<evidence type="ECO:0000256" key="8">
    <source>
        <dbReference type="PROSITE-ProRule" id="PRU01091"/>
    </source>
</evidence>
<proteinExistence type="predicted"/>
<dbReference type="GO" id="GO:0005829">
    <property type="term" value="C:cytosol"/>
    <property type="evidence" value="ECO:0007669"/>
    <property type="project" value="TreeGrafter"/>
</dbReference>
<dbReference type="GO" id="GO:0032993">
    <property type="term" value="C:protein-DNA complex"/>
    <property type="evidence" value="ECO:0007669"/>
    <property type="project" value="TreeGrafter"/>
</dbReference>
<keyword evidence="4" id="KW-0805">Transcription regulation</keyword>
<feature type="domain" description="Response regulatory" evidence="9">
    <location>
        <begin position="5"/>
        <end position="118"/>
    </location>
</feature>
<dbReference type="InterPro" id="IPR039420">
    <property type="entry name" value="WalR-like"/>
</dbReference>
<keyword evidence="2 7" id="KW-0597">Phosphoprotein</keyword>
<organism evidence="11 12">
    <name type="scientific">Paenibacillus sabuli</name>
    <dbReference type="NCBI Taxonomy" id="2772509"/>
    <lineage>
        <taxon>Bacteria</taxon>
        <taxon>Bacillati</taxon>
        <taxon>Bacillota</taxon>
        <taxon>Bacilli</taxon>
        <taxon>Bacillales</taxon>
        <taxon>Paenibacillaceae</taxon>
        <taxon>Paenibacillus</taxon>
    </lineage>
</organism>
<evidence type="ECO:0000313" key="12">
    <source>
        <dbReference type="Proteomes" id="UP000621560"/>
    </source>
</evidence>
<dbReference type="InterPro" id="IPR011006">
    <property type="entry name" value="CheY-like_superfamily"/>
</dbReference>
<dbReference type="GO" id="GO:0000976">
    <property type="term" value="F:transcription cis-regulatory region binding"/>
    <property type="evidence" value="ECO:0007669"/>
    <property type="project" value="TreeGrafter"/>
</dbReference>
<dbReference type="PANTHER" id="PTHR48111:SF4">
    <property type="entry name" value="DNA-BINDING DUAL TRANSCRIPTIONAL REGULATOR OMPR"/>
    <property type="match status" value="1"/>
</dbReference>
<dbReference type="Pfam" id="PF00072">
    <property type="entry name" value="Response_reg"/>
    <property type="match status" value="1"/>
</dbReference>
<feature type="modified residue" description="4-aspartylphosphate" evidence="7">
    <location>
        <position position="54"/>
    </location>
</feature>
<keyword evidence="6" id="KW-0804">Transcription</keyword>